<protein>
    <recommendedName>
        <fullName evidence="3">F-box protein</fullName>
    </recommendedName>
</protein>
<evidence type="ECO:0008006" key="3">
    <source>
        <dbReference type="Google" id="ProtNLM"/>
    </source>
</evidence>
<name>A0AAP0R4Y5_LIQFO</name>
<dbReference type="Proteomes" id="UP001415857">
    <property type="component" value="Unassembled WGS sequence"/>
</dbReference>
<dbReference type="Gene3D" id="3.80.10.10">
    <property type="entry name" value="Ribonuclease Inhibitor"/>
    <property type="match status" value="1"/>
</dbReference>
<gene>
    <name evidence="1" type="ORF">L1049_010532</name>
</gene>
<comment type="caution">
    <text evidence="1">The sequence shown here is derived from an EMBL/GenBank/DDBJ whole genome shotgun (WGS) entry which is preliminary data.</text>
</comment>
<reference evidence="1 2" key="1">
    <citation type="journal article" date="2024" name="Plant J.">
        <title>Genome sequences and population genomics reveal climatic adaptation and genomic divergence between two closely related sweetgum species.</title>
        <authorList>
            <person name="Xu W.Q."/>
            <person name="Ren C.Q."/>
            <person name="Zhang X.Y."/>
            <person name="Comes H.P."/>
            <person name="Liu X.H."/>
            <person name="Li Y.G."/>
            <person name="Kettle C.J."/>
            <person name="Jalonen R."/>
            <person name="Gaisberger H."/>
            <person name="Ma Y.Z."/>
            <person name="Qiu Y.X."/>
        </authorList>
    </citation>
    <scope>NUCLEOTIDE SEQUENCE [LARGE SCALE GENOMIC DNA]</scope>
    <source>
        <strain evidence="1">Hangzhou</strain>
    </source>
</reference>
<accession>A0AAP0R4Y5</accession>
<sequence length="118" mass="13526">MQQWPSKVDDREAMVIAETMPRLLHLELGFGRFGDRGLNAILTKCKALTHLDIQGCWRVELEGDFEDKFEKLLTFKGPWVNDYESDNDSSEEDGDEGSFFLRVGLMNHFLLGFKVILG</sequence>
<dbReference type="SUPFAM" id="SSF52047">
    <property type="entry name" value="RNI-like"/>
    <property type="match status" value="1"/>
</dbReference>
<dbReference type="InterPro" id="IPR032675">
    <property type="entry name" value="LRR_dom_sf"/>
</dbReference>
<organism evidence="1 2">
    <name type="scientific">Liquidambar formosana</name>
    <name type="common">Formosan gum</name>
    <dbReference type="NCBI Taxonomy" id="63359"/>
    <lineage>
        <taxon>Eukaryota</taxon>
        <taxon>Viridiplantae</taxon>
        <taxon>Streptophyta</taxon>
        <taxon>Embryophyta</taxon>
        <taxon>Tracheophyta</taxon>
        <taxon>Spermatophyta</taxon>
        <taxon>Magnoliopsida</taxon>
        <taxon>eudicotyledons</taxon>
        <taxon>Gunneridae</taxon>
        <taxon>Pentapetalae</taxon>
        <taxon>Saxifragales</taxon>
        <taxon>Altingiaceae</taxon>
        <taxon>Liquidambar</taxon>
    </lineage>
</organism>
<dbReference type="EMBL" id="JBBPBK010000016">
    <property type="protein sequence ID" value="KAK9268093.1"/>
    <property type="molecule type" value="Genomic_DNA"/>
</dbReference>
<keyword evidence="2" id="KW-1185">Reference proteome</keyword>
<proteinExistence type="predicted"/>
<dbReference type="AlphaFoldDB" id="A0AAP0R4Y5"/>
<evidence type="ECO:0000313" key="2">
    <source>
        <dbReference type="Proteomes" id="UP001415857"/>
    </source>
</evidence>
<evidence type="ECO:0000313" key="1">
    <source>
        <dbReference type="EMBL" id="KAK9268093.1"/>
    </source>
</evidence>